<dbReference type="PANTHER" id="PTHR30055:SF234">
    <property type="entry name" value="HTH-TYPE TRANSCRIPTIONAL REGULATOR BETI"/>
    <property type="match status" value="1"/>
</dbReference>
<dbReference type="InterPro" id="IPR041490">
    <property type="entry name" value="KstR2_TetR_C"/>
</dbReference>
<dbReference type="InterPro" id="IPR001647">
    <property type="entry name" value="HTH_TetR"/>
</dbReference>
<dbReference type="SUPFAM" id="SSF48498">
    <property type="entry name" value="Tetracyclin repressor-like, C-terminal domain"/>
    <property type="match status" value="1"/>
</dbReference>
<dbReference type="PROSITE" id="PS50977">
    <property type="entry name" value="HTH_TETR_2"/>
    <property type="match status" value="1"/>
</dbReference>
<evidence type="ECO:0000313" key="6">
    <source>
        <dbReference type="EMBL" id="MBB5625249.1"/>
    </source>
</evidence>
<dbReference type="GO" id="GO:0000976">
    <property type="term" value="F:transcription cis-regulatory region binding"/>
    <property type="evidence" value="ECO:0007669"/>
    <property type="project" value="TreeGrafter"/>
</dbReference>
<organism evidence="6 7">
    <name type="scientific">Sphaerisporangium krabiense</name>
    <dbReference type="NCBI Taxonomy" id="763782"/>
    <lineage>
        <taxon>Bacteria</taxon>
        <taxon>Bacillati</taxon>
        <taxon>Actinomycetota</taxon>
        <taxon>Actinomycetes</taxon>
        <taxon>Streptosporangiales</taxon>
        <taxon>Streptosporangiaceae</taxon>
        <taxon>Sphaerisporangium</taxon>
    </lineage>
</organism>
<evidence type="ECO:0000259" key="5">
    <source>
        <dbReference type="PROSITE" id="PS50977"/>
    </source>
</evidence>
<accession>A0A7W8Z0L0</accession>
<feature type="domain" description="HTH tetR-type" evidence="5">
    <location>
        <begin position="24"/>
        <end position="84"/>
    </location>
</feature>
<dbReference type="Pfam" id="PF00440">
    <property type="entry name" value="TetR_N"/>
    <property type="match status" value="1"/>
</dbReference>
<protein>
    <submittedName>
        <fullName evidence="6">AcrR family transcriptional regulator</fullName>
    </submittedName>
</protein>
<comment type="caution">
    <text evidence="6">The sequence shown here is derived from an EMBL/GenBank/DDBJ whole genome shotgun (WGS) entry which is preliminary data.</text>
</comment>
<proteinExistence type="predicted"/>
<keyword evidence="7" id="KW-1185">Reference proteome</keyword>
<keyword evidence="1" id="KW-0805">Transcription regulation</keyword>
<dbReference type="InterPro" id="IPR036271">
    <property type="entry name" value="Tet_transcr_reg_TetR-rel_C_sf"/>
</dbReference>
<gene>
    <name evidence="6" type="ORF">BJ981_000948</name>
</gene>
<dbReference type="InterPro" id="IPR050109">
    <property type="entry name" value="HTH-type_TetR-like_transc_reg"/>
</dbReference>
<feature type="DNA-binding region" description="H-T-H motif" evidence="4">
    <location>
        <begin position="47"/>
        <end position="66"/>
    </location>
</feature>
<evidence type="ECO:0000256" key="4">
    <source>
        <dbReference type="PROSITE-ProRule" id="PRU00335"/>
    </source>
</evidence>
<sequence length="212" mass="23247">MAIPLEQRRIAADEVRLPAGVPLEGTKGRILQEALRLFAERGFHGTSIRDLADACGIRSATLYAHYPTKEHVLAELIRIGHEDHRDRLLRAEGADPVSRLRAVVRAHVLAHAEHPLLAVVATNELHALSPEMAAPALLIRANARQMMYDVLDEGLAQGLFEMPDTFLVLNAISGMGIRVANWYGTDVPYTPQEIADAYADLALRIVGATVPR</sequence>
<keyword evidence="2 4" id="KW-0238">DNA-binding</keyword>
<dbReference type="SUPFAM" id="SSF46689">
    <property type="entry name" value="Homeodomain-like"/>
    <property type="match status" value="1"/>
</dbReference>
<keyword evidence="3" id="KW-0804">Transcription</keyword>
<dbReference type="Gene3D" id="1.10.357.10">
    <property type="entry name" value="Tetracycline Repressor, domain 2"/>
    <property type="match status" value="1"/>
</dbReference>
<dbReference type="PANTHER" id="PTHR30055">
    <property type="entry name" value="HTH-TYPE TRANSCRIPTIONAL REGULATOR RUTR"/>
    <property type="match status" value="1"/>
</dbReference>
<evidence type="ECO:0000256" key="2">
    <source>
        <dbReference type="ARBA" id="ARBA00023125"/>
    </source>
</evidence>
<dbReference type="Pfam" id="PF17932">
    <property type="entry name" value="TetR_C_24"/>
    <property type="match status" value="1"/>
</dbReference>
<dbReference type="AlphaFoldDB" id="A0A7W8Z0L0"/>
<evidence type="ECO:0000256" key="1">
    <source>
        <dbReference type="ARBA" id="ARBA00023015"/>
    </source>
</evidence>
<dbReference type="RefSeq" id="WP_239139458.1">
    <property type="nucleotide sequence ID" value="NZ_BOOS01000034.1"/>
</dbReference>
<dbReference type="InterPro" id="IPR009057">
    <property type="entry name" value="Homeodomain-like_sf"/>
</dbReference>
<name>A0A7W8Z0L0_9ACTN</name>
<dbReference type="Proteomes" id="UP000588112">
    <property type="component" value="Unassembled WGS sequence"/>
</dbReference>
<dbReference type="EMBL" id="JACHBR010000001">
    <property type="protein sequence ID" value="MBB5625249.1"/>
    <property type="molecule type" value="Genomic_DNA"/>
</dbReference>
<dbReference type="GO" id="GO:0003700">
    <property type="term" value="F:DNA-binding transcription factor activity"/>
    <property type="evidence" value="ECO:0007669"/>
    <property type="project" value="TreeGrafter"/>
</dbReference>
<evidence type="ECO:0000256" key="3">
    <source>
        <dbReference type="ARBA" id="ARBA00023163"/>
    </source>
</evidence>
<evidence type="ECO:0000313" key="7">
    <source>
        <dbReference type="Proteomes" id="UP000588112"/>
    </source>
</evidence>
<reference evidence="6 7" key="1">
    <citation type="submission" date="2020-08" db="EMBL/GenBank/DDBJ databases">
        <title>Sequencing the genomes of 1000 actinobacteria strains.</title>
        <authorList>
            <person name="Klenk H.-P."/>
        </authorList>
    </citation>
    <scope>NUCLEOTIDE SEQUENCE [LARGE SCALE GENOMIC DNA]</scope>
    <source>
        <strain evidence="6 7">DSM 45790</strain>
    </source>
</reference>
<dbReference type="PRINTS" id="PR00455">
    <property type="entry name" value="HTHTETR"/>
</dbReference>